<evidence type="ECO:0008006" key="4">
    <source>
        <dbReference type="Google" id="ProtNLM"/>
    </source>
</evidence>
<keyword evidence="3" id="KW-1185">Reference proteome</keyword>
<organism evidence="2 3">
    <name type="scientific">Sphingomonas arvum</name>
    <dbReference type="NCBI Taxonomy" id="2992113"/>
    <lineage>
        <taxon>Bacteria</taxon>
        <taxon>Pseudomonadati</taxon>
        <taxon>Pseudomonadota</taxon>
        <taxon>Alphaproteobacteria</taxon>
        <taxon>Sphingomonadales</taxon>
        <taxon>Sphingomonadaceae</taxon>
        <taxon>Sphingomonas</taxon>
    </lineage>
</organism>
<dbReference type="RefSeq" id="WP_264882421.1">
    <property type="nucleotide sequence ID" value="NZ_JAPDOB010000002.1"/>
</dbReference>
<gene>
    <name evidence="2" type="ORF">OMW55_08590</name>
</gene>
<evidence type="ECO:0000313" key="3">
    <source>
        <dbReference type="Proteomes" id="UP001526246"/>
    </source>
</evidence>
<feature type="signal peptide" evidence="1">
    <location>
        <begin position="1"/>
        <end position="31"/>
    </location>
</feature>
<protein>
    <recommendedName>
        <fullName evidence="4">Haemolysin activator HlyB C-terminal domain-containing protein</fullName>
    </recommendedName>
</protein>
<name>A0ABT3JFL9_9SPHN</name>
<evidence type="ECO:0000256" key="1">
    <source>
        <dbReference type="SAM" id="SignalP"/>
    </source>
</evidence>
<keyword evidence="1" id="KW-0732">Signal</keyword>
<comment type="caution">
    <text evidence="2">The sequence shown here is derived from an EMBL/GenBank/DDBJ whole genome shotgun (WGS) entry which is preliminary data.</text>
</comment>
<proteinExistence type="predicted"/>
<accession>A0ABT3JFL9</accession>
<sequence>MSAPTRFLAVAVAGWVTFRAAASVLPLPALALPQVAPASDEGTPSAQPPAFEAPLSYAPLSPPPAAPVIPASYATAPWPPQGYPMAVPYPAAMRYPVPRYVPAAMPAYYQEPPPPSAMPQRGQSPWLAPAPEGVDFSGMPEAEEAPVSRMAAVSLPLVRPGRSATLPSFAAGGPPRLDRWSLTSWALMRQEQASLDGSGTQPALAAGGQLGGSQAGVRLGYRFNRHLGVNLRFSAPIPAPGAAQTKVNGEAALGVAWQPLSALPVRFMAERRQRVGGPEGGRNAFALLAEGGVYGRALPLGFKLDGYGQSGIVSLRQRDWFVDGAVTASRPLLGRYSVGLGAWGGAQRGLARLDVGPRVSMRLLPGIKAHVDYRWQALGKARPGSGYALTVAGDF</sequence>
<evidence type="ECO:0000313" key="2">
    <source>
        <dbReference type="EMBL" id="MCW3797859.1"/>
    </source>
</evidence>
<feature type="chain" id="PRO_5046781909" description="Haemolysin activator HlyB C-terminal domain-containing protein" evidence="1">
    <location>
        <begin position="32"/>
        <end position="395"/>
    </location>
</feature>
<dbReference type="EMBL" id="JAPDOB010000002">
    <property type="protein sequence ID" value="MCW3797859.1"/>
    <property type="molecule type" value="Genomic_DNA"/>
</dbReference>
<reference evidence="2 3" key="1">
    <citation type="submission" date="2022-10" db="EMBL/GenBank/DDBJ databases">
        <title>Sphingomonas sp.</title>
        <authorList>
            <person name="Jin C."/>
        </authorList>
    </citation>
    <scope>NUCLEOTIDE SEQUENCE [LARGE SCALE GENOMIC DNA]</scope>
    <source>
        <strain evidence="2 3">BN140010</strain>
    </source>
</reference>
<dbReference type="Proteomes" id="UP001526246">
    <property type="component" value="Unassembled WGS sequence"/>
</dbReference>